<evidence type="ECO:0000313" key="2">
    <source>
        <dbReference type="Proteomes" id="UP001209229"/>
    </source>
</evidence>
<dbReference type="NCBIfam" id="TIGR01909">
    <property type="entry name" value="C_GCAxxG_C_C"/>
    <property type="match status" value="1"/>
</dbReference>
<name>A0AAE3M955_9BACT</name>
<evidence type="ECO:0000313" key="1">
    <source>
        <dbReference type="EMBL" id="MCW3789524.1"/>
    </source>
</evidence>
<protein>
    <submittedName>
        <fullName evidence="1">C-GCAxxG-C-C family protein</fullName>
    </submittedName>
</protein>
<gene>
    <name evidence="1" type="ORF">OM075_23900</name>
</gene>
<accession>A0AAE3M955</accession>
<sequence>MTHILDYTILSEKAIEKFWTDYNCAQSVLFAYSDYLPIDTNTSLSVSCGFGGGMGRLQETCGAVSAAYMVFGLLSESATNDNREHIEDTYSMIQKFHNLFIQNQGTSNCKELLNCDLNTEEGQNYFKSNNLKKTICESCIKASIKLIHQVITERDNAPH</sequence>
<dbReference type="InterPro" id="IPR010181">
    <property type="entry name" value="CGCAxxGCC_motif"/>
</dbReference>
<comment type="caution">
    <text evidence="1">The sequence shown here is derived from an EMBL/GenBank/DDBJ whole genome shotgun (WGS) entry which is preliminary data.</text>
</comment>
<dbReference type="EMBL" id="JAPDPJ010000122">
    <property type="protein sequence ID" value="MCW3789524.1"/>
    <property type="molecule type" value="Genomic_DNA"/>
</dbReference>
<proteinExistence type="predicted"/>
<dbReference type="Pfam" id="PF09719">
    <property type="entry name" value="C_GCAxxG_C_C"/>
    <property type="match status" value="1"/>
</dbReference>
<keyword evidence="2" id="KW-1185">Reference proteome</keyword>
<dbReference type="RefSeq" id="WP_301193073.1">
    <property type="nucleotide sequence ID" value="NZ_JAPDPJ010000122.1"/>
</dbReference>
<dbReference type="Proteomes" id="UP001209229">
    <property type="component" value="Unassembled WGS sequence"/>
</dbReference>
<dbReference type="AlphaFoldDB" id="A0AAE3M955"/>
<organism evidence="1 2">
    <name type="scientific">Plebeiibacterium sediminum</name>
    <dbReference type="NCBI Taxonomy" id="2992112"/>
    <lineage>
        <taxon>Bacteria</taxon>
        <taxon>Pseudomonadati</taxon>
        <taxon>Bacteroidota</taxon>
        <taxon>Bacteroidia</taxon>
        <taxon>Marinilabiliales</taxon>
        <taxon>Marinilabiliaceae</taxon>
        <taxon>Plebeiibacterium</taxon>
    </lineage>
</organism>
<reference evidence="1" key="1">
    <citation type="submission" date="2022-10" db="EMBL/GenBank/DDBJ databases">
        <authorList>
            <person name="Yu W.X."/>
        </authorList>
    </citation>
    <scope>NUCLEOTIDE SEQUENCE</scope>
    <source>
        <strain evidence="1">AAT</strain>
    </source>
</reference>